<dbReference type="Gene3D" id="3.40.50.1820">
    <property type="entry name" value="alpha/beta hydrolase"/>
    <property type="match status" value="1"/>
</dbReference>
<reference evidence="1 2" key="1">
    <citation type="submission" date="2021-03" db="EMBL/GenBank/DDBJ databases">
        <authorList>
            <person name="So Y."/>
        </authorList>
    </citation>
    <scope>NUCLEOTIDE SEQUENCE [LARGE SCALE GENOMIC DNA]</scope>
    <source>
        <strain evidence="1 2">SSH11</strain>
    </source>
</reference>
<dbReference type="Proteomes" id="UP000681594">
    <property type="component" value="Unassembled WGS sequence"/>
</dbReference>
<evidence type="ECO:0000313" key="2">
    <source>
        <dbReference type="Proteomes" id="UP000681594"/>
    </source>
</evidence>
<comment type="caution">
    <text evidence="1">The sequence shown here is derived from an EMBL/GenBank/DDBJ whole genome shotgun (WGS) entry which is preliminary data.</text>
</comment>
<gene>
    <name evidence="1" type="ORF">J8J14_09745</name>
</gene>
<dbReference type="InterPro" id="IPR029058">
    <property type="entry name" value="AB_hydrolase_fold"/>
</dbReference>
<evidence type="ECO:0008006" key="3">
    <source>
        <dbReference type="Google" id="ProtNLM"/>
    </source>
</evidence>
<sequence>MIEMRAGRSEAESILRRLRQAFPASGAATLLMQLMLRDERLGAARQVFAEDIWPREADAKVRAALINRLTAGAVDAGATLAFLRDLDARRPNDPTVLTRMASMEARLGHQEEALALLDRAAVLHPLPSYAGALRVQLLLEAGRAADAVEEARRLCGVMPADSRYPELLCNAATMAGDRAVATEALEDGLRRFPGDWKLLFRFTRLLLPPADVERLFPVIASQAEQACQDGRGRFHYAMACLEQGHLADAREVVAPIGPEDPAAGMALPLRRALDHLLREELPPSRITEDRMRDYQLVTVPGASTLLVVCAGLMGRFSYIPLSVLDRYLQRYAVHVAYLRDTAGQAYMGGLPSIQGGEPAAIERLRATAPQAGASRIVTMGASLGGFGALRYAAALGADAAVSFAGPTRLSNGPDDARRPQGQRINRALRMLDHGADLIEDLRRAPATRIAYSFGALNESHQAQAARLSALPQVTAFPLPGVADSFAALHAIAEGQFESLLGGFLGLPRRG</sequence>
<evidence type="ECO:0000313" key="1">
    <source>
        <dbReference type="EMBL" id="MBP0445063.1"/>
    </source>
</evidence>
<dbReference type="Gene3D" id="1.25.40.10">
    <property type="entry name" value="Tetratricopeptide repeat domain"/>
    <property type="match status" value="1"/>
</dbReference>
<keyword evidence="2" id="KW-1185">Reference proteome</keyword>
<proteinExistence type="predicted"/>
<organism evidence="1 2">
    <name type="scientific">Pararoseomonas baculiformis</name>
    <dbReference type="NCBI Taxonomy" id="2820812"/>
    <lineage>
        <taxon>Bacteria</taxon>
        <taxon>Pseudomonadati</taxon>
        <taxon>Pseudomonadota</taxon>
        <taxon>Alphaproteobacteria</taxon>
        <taxon>Acetobacterales</taxon>
        <taxon>Acetobacteraceae</taxon>
        <taxon>Pararoseomonas</taxon>
    </lineage>
</organism>
<dbReference type="EMBL" id="JAGIZB010000007">
    <property type="protein sequence ID" value="MBP0445063.1"/>
    <property type="molecule type" value="Genomic_DNA"/>
</dbReference>
<protein>
    <recommendedName>
        <fullName evidence="3">Tetratricopeptide repeat protein</fullName>
    </recommendedName>
</protein>
<accession>A0ABS4ADH3</accession>
<dbReference type="RefSeq" id="WP_209379303.1">
    <property type="nucleotide sequence ID" value="NZ_JAGIZB010000007.1"/>
</dbReference>
<dbReference type="InterPro" id="IPR011990">
    <property type="entry name" value="TPR-like_helical_dom_sf"/>
</dbReference>
<dbReference type="SUPFAM" id="SSF53474">
    <property type="entry name" value="alpha/beta-Hydrolases"/>
    <property type="match status" value="1"/>
</dbReference>
<dbReference type="SUPFAM" id="SSF48452">
    <property type="entry name" value="TPR-like"/>
    <property type="match status" value="1"/>
</dbReference>
<name>A0ABS4ADH3_9PROT</name>